<evidence type="ECO:0000313" key="2">
    <source>
        <dbReference type="EMBL" id="ORX06959.1"/>
    </source>
</evidence>
<evidence type="ECO:0000256" key="1">
    <source>
        <dbReference type="SAM" id="MobiDB-lite"/>
    </source>
</evidence>
<protein>
    <submittedName>
        <fullName evidence="2">Uncharacterized protein</fullName>
    </submittedName>
</protein>
<sequence>MTEPIPSASDLDIAEQAMAVDEEHDDAFDPGALASGEANPADVFDQQQSVPLDDDDYPTG</sequence>
<gene>
    <name evidence="2" type="ORF">AWC30_05165</name>
</gene>
<comment type="caution">
    <text evidence="2">The sequence shown here is derived from an EMBL/GenBank/DDBJ whole genome shotgun (WGS) entry which is preliminary data.</text>
</comment>
<evidence type="ECO:0000313" key="3">
    <source>
        <dbReference type="Proteomes" id="UP000193090"/>
    </source>
</evidence>
<organism evidence="2 3">
    <name type="scientific">Mycolicibacillus trivialis</name>
    <dbReference type="NCBI Taxonomy" id="1798"/>
    <lineage>
        <taxon>Bacteria</taxon>
        <taxon>Bacillati</taxon>
        <taxon>Actinomycetota</taxon>
        <taxon>Actinomycetes</taxon>
        <taxon>Mycobacteriales</taxon>
        <taxon>Mycobacteriaceae</taxon>
        <taxon>Mycolicibacillus</taxon>
    </lineage>
</organism>
<dbReference type="RefSeq" id="WP_085109076.1">
    <property type="nucleotide sequence ID" value="NZ_JACKSN010000171.1"/>
</dbReference>
<dbReference type="AlphaFoldDB" id="A0A1X2EMT4"/>
<dbReference type="EMBL" id="LQPZ01000013">
    <property type="protein sequence ID" value="ORX06959.1"/>
    <property type="molecule type" value="Genomic_DNA"/>
</dbReference>
<proteinExistence type="predicted"/>
<dbReference type="STRING" id="1798.AWC30_05165"/>
<dbReference type="OrthoDB" id="4763218at2"/>
<reference evidence="2 3" key="1">
    <citation type="submission" date="2016-01" db="EMBL/GenBank/DDBJ databases">
        <title>The new phylogeny of the genus Mycobacterium.</title>
        <authorList>
            <person name="Tarcisio F."/>
            <person name="Conor M."/>
            <person name="Antonella G."/>
            <person name="Elisabetta G."/>
            <person name="Giulia F.S."/>
            <person name="Sara T."/>
            <person name="Anna F."/>
            <person name="Clotilde B."/>
            <person name="Roberto B."/>
            <person name="Veronica D.S."/>
            <person name="Fabio R."/>
            <person name="Monica P."/>
            <person name="Olivier J."/>
            <person name="Enrico T."/>
            <person name="Nicola S."/>
        </authorList>
    </citation>
    <scope>NUCLEOTIDE SEQUENCE [LARGE SCALE GENOMIC DNA]</scope>
    <source>
        <strain evidence="2 3">DSM 44153</strain>
    </source>
</reference>
<name>A0A1X2EMT4_9MYCO</name>
<accession>A0A1X2EMT4</accession>
<feature type="region of interest" description="Disordered" evidence="1">
    <location>
        <begin position="17"/>
        <end position="60"/>
    </location>
</feature>
<dbReference type="Proteomes" id="UP000193090">
    <property type="component" value="Unassembled WGS sequence"/>
</dbReference>
<keyword evidence="3" id="KW-1185">Reference proteome</keyword>